<dbReference type="OrthoDB" id="1718514at2759"/>
<reference evidence="1" key="1">
    <citation type="submission" date="2020-03" db="EMBL/GenBank/DDBJ databases">
        <title>Castanea mollissima Vanexum genome sequencing.</title>
        <authorList>
            <person name="Staton M."/>
        </authorList>
    </citation>
    <scope>NUCLEOTIDE SEQUENCE</scope>
    <source>
        <tissue evidence="1">Leaf</tissue>
    </source>
</reference>
<proteinExistence type="predicted"/>
<evidence type="ECO:0000313" key="1">
    <source>
        <dbReference type="EMBL" id="KAF3947238.1"/>
    </source>
</evidence>
<comment type="caution">
    <text evidence="1">The sequence shown here is derived from an EMBL/GenBank/DDBJ whole genome shotgun (WGS) entry which is preliminary data.</text>
</comment>
<dbReference type="GO" id="GO:0004364">
    <property type="term" value="F:glutathione transferase activity"/>
    <property type="evidence" value="ECO:0007669"/>
    <property type="project" value="InterPro"/>
</dbReference>
<accession>A0A8J4QBM6</accession>
<gene>
    <name evidence="1" type="ORF">CMV_026600</name>
</gene>
<dbReference type="PANTHER" id="PTHR44372">
    <property type="entry name" value="ELONGATION FACTOR 1-GAMMA 1-RELATED"/>
    <property type="match status" value="1"/>
</dbReference>
<dbReference type="PANTHER" id="PTHR44372:SF1">
    <property type="entry name" value="ELONGATION FACTOR 1-GAMMA 3"/>
    <property type="match status" value="1"/>
</dbReference>
<dbReference type="Gene3D" id="3.40.30.10">
    <property type="entry name" value="Glutaredoxin"/>
    <property type="match status" value="1"/>
</dbReference>
<organism evidence="1 2">
    <name type="scientific">Castanea mollissima</name>
    <name type="common">Chinese chestnut</name>
    <dbReference type="NCBI Taxonomy" id="60419"/>
    <lineage>
        <taxon>Eukaryota</taxon>
        <taxon>Viridiplantae</taxon>
        <taxon>Streptophyta</taxon>
        <taxon>Embryophyta</taxon>
        <taxon>Tracheophyta</taxon>
        <taxon>Spermatophyta</taxon>
        <taxon>Magnoliopsida</taxon>
        <taxon>eudicotyledons</taxon>
        <taxon>Gunneridae</taxon>
        <taxon>Pentapetalae</taxon>
        <taxon>rosids</taxon>
        <taxon>fabids</taxon>
        <taxon>Fagales</taxon>
        <taxon>Fagaceae</taxon>
        <taxon>Castanea</taxon>
    </lineage>
</organism>
<dbReference type="InterPro" id="IPR044628">
    <property type="entry name" value="EF-1-gamma_plant"/>
</dbReference>
<dbReference type="EMBL" id="JRKL02008011">
    <property type="protein sequence ID" value="KAF3947238.1"/>
    <property type="molecule type" value="Genomic_DNA"/>
</dbReference>
<sequence length="118" mass="13840">MLRLRRKNETPASIPSPSTSTYNYNDLACWEDNKNSFKTLISAEYTGVKVKLSPNFEMGFCNKTPEFLKMNLLGRFLCWKHLLLLSLNSKEWWDYLWEKSTSYSVALLKTFVLMKDIV</sequence>
<dbReference type="AlphaFoldDB" id="A0A8J4QBM6"/>
<evidence type="ECO:0000313" key="2">
    <source>
        <dbReference type="Proteomes" id="UP000737018"/>
    </source>
</evidence>
<name>A0A8J4QBM6_9ROSI</name>
<keyword evidence="2" id="KW-1185">Reference proteome</keyword>
<dbReference type="Proteomes" id="UP000737018">
    <property type="component" value="Unassembled WGS sequence"/>
</dbReference>
<protein>
    <submittedName>
        <fullName evidence="1">Uncharacterized protein</fullName>
    </submittedName>
</protein>